<dbReference type="InterPro" id="IPR007168">
    <property type="entry name" value="Phageshock_PspC_N"/>
</dbReference>
<dbReference type="EMBL" id="PYLS01000004">
    <property type="protein sequence ID" value="PST84480.1"/>
    <property type="molecule type" value="Genomic_DNA"/>
</dbReference>
<protein>
    <submittedName>
        <fullName evidence="10">PspC family transcriptional regulator</fullName>
    </submittedName>
</protein>
<evidence type="ECO:0000256" key="2">
    <source>
        <dbReference type="ARBA" id="ARBA00022475"/>
    </source>
</evidence>
<evidence type="ECO:0000256" key="7">
    <source>
        <dbReference type="SAM" id="Phobius"/>
    </source>
</evidence>
<dbReference type="OrthoDB" id="5772680at2"/>
<dbReference type="Pfam" id="PF04024">
    <property type="entry name" value="PspC"/>
    <property type="match status" value="1"/>
</dbReference>
<evidence type="ECO:0000256" key="5">
    <source>
        <dbReference type="ARBA" id="ARBA00023136"/>
    </source>
</evidence>
<dbReference type="AlphaFoldDB" id="A0A2T3HPU3"/>
<dbReference type="InterPro" id="IPR043726">
    <property type="entry name" value="LiaI-LiaF-like_TM1"/>
</dbReference>
<dbReference type="GO" id="GO:0005886">
    <property type="term" value="C:plasma membrane"/>
    <property type="evidence" value="ECO:0007669"/>
    <property type="project" value="UniProtKB-SubCell"/>
</dbReference>
<keyword evidence="5 7" id="KW-0472">Membrane</keyword>
<feature type="transmembrane region" description="Helical" evidence="7">
    <location>
        <begin position="127"/>
        <end position="145"/>
    </location>
</feature>
<feature type="domain" description="Phage shock protein PspC N-terminal" evidence="8">
    <location>
        <begin position="4"/>
        <end position="60"/>
    </location>
</feature>
<comment type="caution">
    <text evidence="10">The sequence shown here is derived from an EMBL/GenBank/DDBJ whole genome shotgun (WGS) entry which is preliminary data.</text>
</comment>
<feature type="region of interest" description="Disordered" evidence="6">
    <location>
        <begin position="185"/>
        <end position="236"/>
    </location>
</feature>
<proteinExistence type="predicted"/>
<dbReference type="Pfam" id="PF18917">
    <property type="entry name" value="LiaI-LiaF-like_TM1"/>
    <property type="match status" value="1"/>
</dbReference>
<evidence type="ECO:0000256" key="6">
    <source>
        <dbReference type="SAM" id="MobiDB-lite"/>
    </source>
</evidence>
<evidence type="ECO:0000256" key="4">
    <source>
        <dbReference type="ARBA" id="ARBA00022989"/>
    </source>
</evidence>
<organism evidence="10 11">
    <name type="scientific">Pedobacter yulinensis</name>
    <dbReference type="NCBI Taxonomy" id="2126353"/>
    <lineage>
        <taxon>Bacteria</taxon>
        <taxon>Pseudomonadati</taxon>
        <taxon>Bacteroidota</taxon>
        <taxon>Sphingobacteriia</taxon>
        <taxon>Sphingobacteriales</taxon>
        <taxon>Sphingobacteriaceae</taxon>
        <taxon>Pedobacter</taxon>
    </lineage>
</organism>
<accession>A0A2T3HPU3</accession>
<feature type="compositionally biased region" description="Low complexity" evidence="6">
    <location>
        <begin position="206"/>
        <end position="217"/>
    </location>
</feature>
<keyword evidence="3 7" id="KW-0812">Transmembrane</keyword>
<keyword evidence="2" id="KW-1003">Cell membrane</keyword>
<keyword evidence="4 7" id="KW-1133">Transmembrane helix</keyword>
<feature type="transmembrane region" description="Helical" evidence="7">
    <location>
        <begin position="157"/>
        <end position="173"/>
    </location>
</feature>
<evidence type="ECO:0000259" key="8">
    <source>
        <dbReference type="Pfam" id="PF04024"/>
    </source>
</evidence>
<dbReference type="InterPro" id="IPR052027">
    <property type="entry name" value="PspC"/>
</dbReference>
<name>A0A2T3HPU3_9SPHI</name>
<evidence type="ECO:0000259" key="9">
    <source>
        <dbReference type="Pfam" id="PF18917"/>
    </source>
</evidence>
<keyword evidence="11" id="KW-1185">Reference proteome</keyword>
<comment type="subcellular location">
    <subcellularLocation>
        <location evidence="1">Cell membrane</location>
        <topology evidence="1">Single-pass membrane protein</topology>
    </subcellularLocation>
</comment>
<gene>
    <name evidence="10" type="ORF">C7T94_07195</name>
</gene>
<dbReference type="Proteomes" id="UP000240912">
    <property type="component" value="Unassembled WGS sequence"/>
</dbReference>
<evidence type="ECO:0000256" key="3">
    <source>
        <dbReference type="ARBA" id="ARBA00022692"/>
    </source>
</evidence>
<evidence type="ECO:0000256" key="1">
    <source>
        <dbReference type="ARBA" id="ARBA00004162"/>
    </source>
</evidence>
<dbReference type="RefSeq" id="WP_107214576.1">
    <property type="nucleotide sequence ID" value="NZ_KZ686268.1"/>
</dbReference>
<reference evidence="10 11" key="1">
    <citation type="submission" date="2018-03" db="EMBL/GenBank/DDBJ databases">
        <authorList>
            <person name="Keele B.F."/>
        </authorList>
    </citation>
    <scope>NUCLEOTIDE SEQUENCE [LARGE SCALE GENOMIC DNA]</scope>
    <source>
        <strain evidence="10 11">YL28-9</strain>
    </source>
</reference>
<dbReference type="PANTHER" id="PTHR33885">
    <property type="entry name" value="PHAGE SHOCK PROTEIN C"/>
    <property type="match status" value="1"/>
</dbReference>
<dbReference type="PANTHER" id="PTHR33885:SF3">
    <property type="entry name" value="PHAGE SHOCK PROTEIN C"/>
    <property type="match status" value="1"/>
</dbReference>
<evidence type="ECO:0000313" key="10">
    <source>
        <dbReference type="EMBL" id="PST84480.1"/>
    </source>
</evidence>
<evidence type="ECO:0000313" key="11">
    <source>
        <dbReference type="Proteomes" id="UP000240912"/>
    </source>
</evidence>
<sequence>MENRLYRNEHNKMIAGVASGLADYMQVDITIVRLLFVLAGIFMFGTGLLVYIVMWVVIPVNNDPVARFTRFNEYFAKEQQKYNPFGAPPVNADPGATPGSAQPDWTSKTFSAEADFKVAPKNDTGRIVGGLFLLVLGCYFLLDQFDFIPYWFRLRKLWPLVFIAIGVIFIARSRRKNEWDKWKAANPEDTAATPGGFSAQAPGSDTTTSITATTDFTEGQAPGAADQQKPDHSTNL</sequence>
<feature type="domain" description="LiaI-LiaF-like transmembrane region" evidence="9">
    <location>
        <begin position="127"/>
        <end position="170"/>
    </location>
</feature>
<feature type="transmembrane region" description="Helical" evidence="7">
    <location>
        <begin position="34"/>
        <end position="58"/>
    </location>
</feature>